<accession>A0A8J3NJC2</accession>
<gene>
    <name evidence="1" type="ORF">Cba03nite_42510</name>
</gene>
<dbReference type="EMBL" id="BONF01000025">
    <property type="protein sequence ID" value="GIF82902.1"/>
    <property type="molecule type" value="Genomic_DNA"/>
</dbReference>
<reference evidence="1 2" key="1">
    <citation type="submission" date="2021-01" db="EMBL/GenBank/DDBJ databases">
        <title>Whole genome shotgun sequence of Catellatospora bangladeshensis NBRC 107357.</title>
        <authorList>
            <person name="Komaki H."/>
            <person name="Tamura T."/>
        </authorList>
    </citation>
    <scope>NUCLEOTIDE SEQUENCE [LARGE SCALE GENOMIC DNA]</scope>
    <source>
        <strain evidence="1 2">NBRC 107357</strain>
    </source>
</reference>
<protein>
    <recommendedName>
        <fullName evidence="3">Protein phosphatase 2C-like protein</fullName>
    </recommendedName>
</protein>
<dbReference type="SUPFAM" id="SSF81606">
    <property type="entry name" value="PP2C-like"/>
    <property type="match status" value="1"/>
</dbReference>
<keyword evidence="2" id="KW-1185">Reference proteome</keyword>
<evidence type="ECO:0008006" key="3">
    <source>
        <dbReference type="Google" id="ProtNLM"/>
    </source>
</evidence>
<evidence type="ECO:0000313" key="2">
    <source>
        <dbReference type="Proteomes" id="UP000601223"/>
    </source>
</evidence>
<dbReference type="AlphaFoldDB" id="A0A8J3NJC2"/>
<dbReference type="InterPro" id="IPR036457">
    <property type="entry name" value="PPM-type-like_dom_sf"/>
</dbReference>
<organism evidence="1 2">
    <name type="scientific">Catellatospora bangladeshensis</name>
    <dbReference type="NCBI Taxonomy" id="310355"/>
    <lineage>
        <taxon>Bacteria</taxon>
        <taxon>Bacillati</taxon>
        <taxon>Actinomycetota</taxon>
        <taxon>Actinomycetes</taxon>
        <taxon>Micromonosporales</taxon>
        <taxon>Micromonosporaceae</taxon>
        <taxon>Catellatospora</taxon>
    </lineage>
</organism>
<dbReference type="Proteomes" id="UP000601223">
    <property type="component" value="Unassembled WGS sequence"/>
</dbReference>
<evidence type="ECO:0000313" key="1">
    <source>
        <dbReference type="EMBL" id="GIF82902.1"/>
    </source>
</evidence>
<name>A0A8J3NJC2_9ACTN</name>
<comment type="caution">
    <text evidence="1">The sequence shown here is derived from an EMBL/GenBank/DDBJ whole genome shotgun (WGS) entry which is preliminary data.</text>
</comment>
<sequence>MELMRVITATEAAPGRPNEDQVFHHGALVGVLDGVSAHPDLDTGCAHGPAWYTRRLVARLSEAADAALAATLPDLLATAIERVAREHPGCDLANPSTPAATACLVRDTGTELEYLVLCDSPLVADVGAETFAVVDDRFDRVYEQIRREALAGDVSVGSAVHRARQLTAALRKQELTNTPGGYWVAAADPAAAAQAVTGRLPLRGPRAIRRAALLTDGASCAVDLFGLYDWAGLLDVLTADGPVELIRQVRQAETADADGYSRPRHKRHDDATVALCLFDPAPR</sequence>
<proteinExistence type="predicted"/>